<dbReference type="InterPro" id="IPR011055">
    <property type="entry name" value="Dup_hybrid_motif"/>
</dbReference>
<feature type="domain" description="HPr" evidence="15">
    <location>
        <begin position="170"/>
        <end position="257"/>
    </location>
</feature>
<dbReference type="PROSITE" id="PS51093">
    <property type="entry name" value="PTS_EIIA_TYPE_1"/>
    <property type="match status" value="1"/>
</dbReference>
<dbReference type="Gene3D" id="3.20.20.60">
    <property type="entry name" value="Phosphoenolpyruvate-binding domains"/>
    <property type="match status" value="1"/>
</dbReference>
<evidence type="ECO:0000259" key="14">
    <source>
        <dbReference type="PROSITE" id="PS51093"/>
    </source>
</evidence>
<evidence type="ECO:0000313" key="16">
    <source>
        <dbReference type="EMBL" id="PTM44512.1"/>
    </source>
</evidence>
<dbReference type="InterPro" id="IPR006318">
    <property type="entry name" value="PTS_EI-like"/>
</dbReference>
<dbReference type="Gene3D" id="1.10.274.10">
    <property type="entry name" value="PtsI, HPr-binding domain"/>
    <property type="match status" value="1"/>
</dbReference>
<protein>
    <recommendedName>
        <fullName evidence="5">phosphoenolpyruvate--protein phosphotransferase</fullName>
        <ecNumber evidence="5">2.7.3.9</ecNumber>
    </recommendedName>
</protein>
<dbReference type="Proteomes" id="UP000240996">
    <property type="component" value="Unassembled WGS sequence"/>
</dbReference>
<dbReference type="InterPro" id="IPR036637">
    <property type="entry name" value="Phosphohistidine_dom_sf"/>
</dbReference>
<dbReference type="PROSITE" id="PS00369">
    <property type="entry name" value="PTS_HPR_HIS"/>
    <property type="match status" value="1"/>
</dbReference>
<dbReference type="EC" id="2.7.3.9" evidence="5"/>
<keyword evidence="12" id="KW-0418">Kinase</keyword>
<dbReference type="SUPFAM" id="SSF51261">
    <property type="entry name" value="Duplicated hybrid motif"/>
    <property type="match status" value="1"/>
</dbReference>
<keyword evidence="11" id="KW-0479">Metal-binding</keyword>
<dbReference type="NCBIfam" id="TIGR01003">
    <property type="entry name" value="PTS_HPr_family"/>
    <property type="match status" value="1"/>
</dbReference>
<comment type="caution">
    <text evidence="16">The sequence shown here is derived from an EMBL/GenBank/DDBJ whole genome shotgun (WGS) entry which is preliminary data.</text>
</comment>
<comment type="catalytic activity">
    <reaction evidence="1">
        <text>L-histidyl-[protein] + phosphoenolpyruvate = N(pros)-phospho-L-histidyl-[protein] + pyruvate</text>
        <dbReference type="Rhea" id="RHEA:23880"/>
        <dbReference type="Rhea" id="RHEA-COMP:9745"/>
        <dbReference type="Rhea" id="RHEA-COMP:9746"/>
        <dbReference type="ChEBI" id="CHEBI:15361"/>
        <dbReference type="ChEBI" id="CHEBI:29979"/>
        <dbReference type="ChEBI" id="CHEBI:58702"/>
        <dbReference type="ChEBI" id="CHEBI:64837"/>
        <dbReference type="EC" id="2.7.3.9"/>
    </reaction>
</comment>
<dbReference type="InterPro" id="IPR000032">
    <property type="entry name" value="HPr-like"/>
</dbReference>
<organism evidence="16 17">
    <name type="scientific">Sphingomonas aerolata</name>
    <dbReference type="NCBI Taxonomy" id="185951"/>
    <lineage>
        <taxon>Bacteria</taxon>
        <taxon>Pseudomonadati</taxon>
        <taxon>Pseudomonadota</taxon>
        <taxon>Alphaproteobacteria</taxon>
        <taxon>Sphingomonadales</taxon>
        <taxon>Sphingomonadaceae</taxon>
        <taxon>Sphingomonas</taxon>
    </lineage>
</organism>
<gene>
    <name evidence="16" type="ORF">C8J24_2718</name>
</gene>
<dbReference type="SUPFAM" id="SSF51621">
    <property type="entry name" value="Phosphoenolpyruvate/pyruvate domain"/>
    <property type="match status" value="1"/>
</dbReference>
<keyword evidence="16" id="KW-0670">Pyruvate</keyword>
<comment type="subcellular location">
    <subcellularLocation>
        <location evidence="3">Cytoplasm</location>
    </subcellularLocation>
</comment>
<dbReference type="RefSeq" id="WP_107933134.1">
    <property type="nucleotide sequence ID" value="NZ_PZZN01000003.1"/>
</dbReference>
<dbReference type="GO" id="GO:0046872">
    <property type="term" value="F:metal ion binding"/>
    <property type="evidence" value="ECO:0007669"/>
    <property type="project" value="UniProtKB-KW"/>
</dbReference>
<evidence type="ECO:0000256" key="4">
    <source>
        <dbReference type="ARBA" id="ARBA00007837"/>
    </source>
</evidence>
<dbReference type="PROSITE" id="PS00742">
    <property type="entry name" value="PEP_ENZYMES_2"/>
    <property type="match status" value="1"/>
</dbReference>
<dbReference type="InterPro" id="IPR035895">
    <property type="entry name" value="HPr-like_sf"/>
</dbReference>
<dbReference type="InterPro" id="IPR000121">
    <property type="entry name" value="PEP_util_C"/>
</dbReference>
<evidence type="ECO:0000256" key="1">
    <source>
        <dbReference type="ARBA" id="ARBA00000683"/>
    </source>
</evidence>
<dbReference type="InterPro" id="IPR008731">
    <property type="entry name" value="PTS_EIN"/>
</dbReference>
<feature type="domain" description="PTS EIIA type-1" evidence="14">
    <location>
        <begin position="22"/>
        <end position="126"/>
    </location>
</feature>
<proteinExistence type="inferred from homology"/>
<dbReference type="GO" id="GO:0008965">
    <property type="term" value="F:phosphoenolpyruvate-protein phosphotransferase activity"/>
    <property type="evidence" value="ECO:0007669"/>
    <property type="project" value="UniProtKB-EC"/>
</dbReference>
<dbReference type="PRINTS" id="PR01736">
    <property type="entry name" value="PHPHTRNFRASE"/>
</dbReference>
<keyword evidence="7" id="KW-0963">Cytoplasm</keyword>
<comment type="similarity">
    <text evidence="4">Belongs to the PEP-utilizing enzyme family.</text>
</comment>
<dbReference type="NCBIfam" id="TIGR01417">
    <property type="entry name" value="PTS_I_fam"/>
    <property type="match status" value="1"/>
</dbReference>
<dbReference type="Gene3D" id="3.30.1340.10">
    <property type="entry name" value="HPr-like"/>
    <property type="match status" value="1"/>
</dbReference>
<dbReference type="Pfam" id="PF00391">
    <property type="entry name" value="PEP-utilizers"/>
    <property type="match status" value="1"/>
</dbReference>
<dbReference type="AlphaFoldDB" id="A0A2T4YM81"/>
<evidence type="ECO:0000256" key="3">
    <source>
        <dbReference type="ARBA" id="ARBA00004496"/>
    </source>
</evidence>
<dbReference type="Pfam" id="PF02896">
    <property type="entry name" value="PEP-utilizers_C"/>
    <property type="match status" value="1"/>
</dbReference>
<dbReference type="EMBL" id="PZZN01000003">
    <property type="protein sequence ID" value="PTM44512.1"/>
    <property type="molecule type" value="Genomic_DNA"/>
</dbReference>
<keyword evidence="6" id="KW-0813">Transport</keyword>
<dbReference type="SUPFAM" id="SSF47831">
    <property type="entry name" value="Enzyme I of the PEP:sugar phosphotransferase system HPr-binding (sub)domain"/>
    <property type="match status" value="1"/>
</dbReference>
<evidence type="ECO:0000256" key="2">
    <source>
        <dbReference type="ARBA" id="ARBA00001946"/>
    </source>
</evidence>
<dbReference type="FunFam" id="2.70.70.10:FF:000001">
    <property type="entry name" value="PTS system glucose-specific IIA component"/>
    <property type="match status" value="1"/>
</dbReference>
<evidence type="ECO:0000256" key="8">
    <source>
        <dbReference type="ARBA" id="ARBA00022597"/>
    </source>
</evidence>
<dbReference type="InterPro" id="IPR036618">
    <property type="entry name" value="PtsI_HPr-bd_sf"/>
</dbReference>
<name>A0A2T4YM81_9SPHN</name>
<dbReference type="PROSITE" id="PS00371">
    <property type="entry name" value="PTS_EIIA_TYPE_1_HIS"/>
    <property type="match status" value="1"/>
</dbReference>
<keyword evidence="8" id="KW-0762">Sugar transport</keyword>
<dbReference type="CDD" id="cd00367">
    <property type="entry name" value="PTS-HPr_like"/>
    <property type="match status" value="1"/>
</dbReference>
<dbReference type="PRINTS" id="PR00107">
    <property type="entry name" value="PHOSPHOCPHPR"/>
</dbReference>
<dbReference type="SUPFAM" id="SSF52009">
    <property type="entry name" value="Phosphohistidine domain"/>
    <property type="match status" value="1"/>
</dbReference>
<dbReference type="InterPro" id="IPR008279">
    <property type="entry name" value="PEP-util_enz_mobile_dom"/>
</dbReference>
<evidence type="ECO:0000259" key="15">
    <source>
        <dbReference type="PROSITE" id="PS51350"/>
    </source>
</evidence>
<evidence type="ECO:0000313" key="17">
    <source>
        <dbReference type="Proteomes" id="UP000240996"/>
    </source>
</evidence>
<dbReference type="InterPro" id="IPR040442">
    <property type="entry name" value="Pyrv_kinase-like_dom_sf"/>
</dbReference>
<dbReference type="InterPro" id="IPR001020">
    <property type="entry name" value="PTS_HPr_His_P_site"/>
</dbReference>
<evidence type="ECO:0000256" key="9">
    <source>
        <dbReference type="ARBA" id="ARBA00022679"/>
    </source>
</evidence>
<dbReference type="InterPro" id="IPR015813">
    <property type="entry name" value="Pyrv/PenolPyrv_kinase-like_dom"/>
</dbReference>
<evidence type="ECO:0000256" key="7">
    <source>
        <dbReference type="ARBA" id="ARBA00022490"/>
    </source>
</evidence>
<reference evidence="16 17" key="1">
    <citation type="submission" date="2018-04" db="EMBL/GenBank/DDBJ databases">
        <title>Genomic Encyclopedia of Type Strains, Phase III (KMG-III): the genomes of soil and plant-associated and newly described type strains.</title>
        <authorList>
            <person name="Whitman W."/>
        </authorList>
    </citation>
    <scope>NUCLEOTIDE SEQUENCE [LARGE SCALE GENOMIC DNA]</scope>
    <source>
        <strain evidence="16 17">NW12</strain>
    </source>
</reference>
<sequence length="833" mass="86232">MAPILLSAPMQGWALPIDQVPDAVFADRMLGDGVAIDPTGDGLYAPCDATVLTLLDSGHAITLRTAEGAEILIHIGLDTVALGGRGFSPCVAVGDRVVTGAPLIRFDLDLLVREARAVVTPIIVVNPDRFAITQCTTDREVALGDPLMTIEPIADIRPDAAAGGADAGDILTRTITVPLAHGIHARPAARLGALAKRYTADVTVTRDANTSSILSPIGLLALGVRYNDPITLGARGPDAADALDAIAALILSGMGETTPAPAPAPAAPSPVRAAIDGALLGVTAAPGLAVGKARWFRHAEIAVPEQGQGIAVENERFASAIRTLAARLAEQTRHSAGAQKAIVEAHAAMLDDPVLRDGTEAQIAAGKSAGHAWRATIRPLADALRAGTDARLAERADDMLDLERQLLAVLEGVETTVPVFPPETILLADDLLPSDILALDRATVIGLCVARGGPTSHVAILAATIGLPALVAVGPALAPLADGTPVILEASEGLMRVDPDADTLVAAQVRLAQAEMRRADMLARAGELCRMADGTRIEAFANLGSIGDARLARDNGAEGSGLLRTEFLFLERESAPSVAEQTADYQAIADALDGRPLIVRLLDIGGDKPAPYLPMDAEENPALGLRGIRVGLAYPQMLEDQVRAILSVRPTGQCRIMVPMIASLDELRAVRAAVDRIAAELDLPDRVPVGVMIETPAAAVTADLIASEADFLSVGTNDLTQYTLAMDRGNPAVAPGIDGLHPAVLRLIAQTCKGGAVHGRWTGVCGGLASEPLAVPILIGLGVTELSCAPAIIPEIKALVATLGMEACREHATACLACTSAAQVRTLAREFAA</sequence>
<comment type="cofactor">
    <cofactor evidence="2">
        <name>Mg(2+)</name>
        <dbReference type="ChEBI" id="CHEBI:18420"/>
    </cofactor>
</comment>
<dbReference type="Pfam" id="PF05524">
    <property type="entry name" value="PEP-utilisers_N"/>
    <property type="match status" value="1"/>
</dbReference>
<evidence type="ECO:0000256" key="13">
    <source>
        <dbReference type="ARBA" id="ARBA00022842"/>
    </source>
</evidence>
<dbReference type="PROSITE" id="PS51350">
    <property type="entry name" value="PTS_HPR_DOM"/>
    <property type="match status" value="1"/>
</dbReference>
<dbReference type="GO" id="GO:0009401">
    <property type="term" value="P:phosphoenolpyruvate-dependent sugar phosphotransferase system"/>
    <property type="evidence" value="ECO:0007669"/>
    <property type="project" value="UniProtKB-KW"/>
</dbReference>
<accession>A0A2T4YM81</accession>
<dbReference type="Pfam" id="PF00358">
    <property type="entry name" value="PTS_EIIA_1"/>
    <property type="match status" value="1"/>
</dbReference>
<dbReference type="Gene3D" id="2.70.70.10">
    <property type="entry name" value="Glucose Permease (Domain IIA)"/>
    <property type="match status" value="1"/>
</dbReference>
<evidence type="ECO:0000256" key="6">
    <source>
        <dbReference type="ARBA" id="ARBA00022448"/>
    </source>
</evidence>
<keyword evidence="9 16" id="KW-0808">Transferase</keyword>
<dbReference type="PANTHER" id="PTHR46244">
    <property type="entry name" value="PHOSPHOENOLPYRUVATE-PROTEIN PHOSPHOTRANSFERASE"/>
    <property type="match status" value="1"/>
</dbReference>
<keyword evidence="17" id="KW-1185">Reference proteome</keyword>
<dbReference type="GO" id="GO:0016301">
    <property type="term" value="F:kinase activity"/>
    <property type="evidence" value="ECO:0007669"/>
    <property type="project" value="UniProtKB-KW"/>
</dbReference>
<evidence type="ECO:0000256" key="5">
    <source>
        <dbReference type="ARBA" id="ARBA00012232"/>
    </source>
</evidence>
<dbReference type="GO" id="GO:0005737">
    <property type="term" value="C:cytoplasm"/>
    <property type="evidence" value="ECO:0007669"/>
    <property type="project" value="UniProtKB-SubCell"/>
</dbReference>
<keyword evidence="13" id="KW-0460">Magnesium</keyword>
<dbReference type="Pfam" id="PF00381">
    <property type="entry name" value="PTS-HPr"/>
    <property type="match status" value="1"/>
</dbReference>
<dbReference type="SUPFAM" id="SSF55594">
    <property type="entry name" value="HPr-like"/>
    <property type="match status" value="1"/>
</dbReference>
<dbReference type="InterPro" id="IPR023151">
    <property type="entry name" value="PEP_util_CS"/>
</dbReference>
<dbReference type="InterPro" id="IPR001127">
    <property type="entry name" value="PTS_EIIA_1_perm"/>
</dbReference>
<dbReference type="PANTHER" id="PTHR46244:SF6">
    <property type="entry name" value="PHOSPHOENOLPYRUVATE-PROTEIN PHOSPHOTRANSFERASE"/>
    <property type="match status" value="1"/>
</dbReference>
<dbReference type="NCBIfam" id="TIGR00830">
    <property type="entry name" value="PTBA"/>
    <property type="match status" value="1"/>
</dbReference>
<evidence type="ECO:0000256" key="12">
    <source>
        <dbReference type="ARBA" id="ARBA00022777"/>
    </source>
</evidence>
<evidence type="ECO:0000256" key="11">
    <source>
        <dbReference type="ARBA" id="ARBA00022723"/>
    </source>
</evidence>
<keyword evidence="10" id="KW-0598">Phosphotransferase system</keyword>
<evidence type="ECO:0000256" key="10">
    <source>
        <dbReference type="ARBA" id="ARBA00022683"/>
    </source>
</evidence>
<dbReference type="InterPro" id="IPR050499">
    <property type="entry name" value="PEP-utilizing_PTS_enzyme"/>
</dbReference>
<dbReference type="Gene3D" id="3.50.30.10">
    <property type="entry name" value="Phosphohistidine domain"/>
    <property type="match status" value="1"/>
</dbReference>